<gene>
    <name evidence="2" type="ORF">ACFQHR_13165</name>
</gene>
<feature type="transmembrane region" description="Helical" evidence="1">
    <location>
        <begin position="448"/>
        <end position="469"/>
    </location>
</feature>
<comment type="caution">
    <text evidence="2">The sequence shown here is derived from an EMBL/GenBank/DDBJ whole genome shotgun (WGS) entry which is preliminary data.</text>
</comment>
<keyword evidence="1" id="KW-0472">Membrane</keyword>
<feature type="transmembrane region" description="Helical" evidence="1">
    <location>
        <begin position="414"/>
        <end position="436"/>
    </location>
</feature>
<dbReference type="RefSeq" id="WP_066617168.1">
    <property type="nucleotide sequence ID" value="NZ_JBHSYQ010000006.1"/>
</dbReference>
<feature type="transmembrane region" description="Helical" evidence="1">
    <location>
        <begin position="481"/>
        <end position="499"/>
    </location>
</feature>
<evidence type="ECO:0000256" key="1">
    <source>
        <dbReference type="SAM" id="Phobius"/>
    </source>
</evidence>
<keyword evidence="1" id="KW-1133">Transmembrane helix</keyword>
<feature type="transmembrane region" description="Helical" evidence="1">
    <location>
        <begin position="289"/>
        <end position="321"/>
    </location>
</feature>
<feature type="transmembrane region" description="Helical" evidence="1">
    <location>
        <begin position="106"/>
        <end position="125"/>
    </location>
</feature>
<feature type="transmembrane region" description="Helical" evidence="1">
    <location>
        <begin position="381"/>
        <end position="408"/>
    </location>
</feature>
<dbReference type="Proteomes" id="UP001596405">
    <property type="component" value="Unassembled WGS sequence"/>
</dbReference>
<dbReference type="EMBL" id="JBHSYQ010000006">
    <property type="protein sequence ID" value="MFC6998582.1"/>
    <property type="molecule type" value="Genomic_DNA"/>
</dbReference>
<feature type="transmembrane region" description="Helical" evidence="1">
    <location>
        <begin position="327"/>
        <end position="346"/>
    </location>
</feature>
<feature type="transmembrane region" description="Helical" evidence="1">
    <location>
        <begin position="6"/>
        <end position="29"/>
    </location>
</feature>
<organism evidence="2 3">
    <name type="scientific">Rufibacter roseus</name>
    <dbReference type="NCBI Taxonomy" id="1567108"/>
    <lineage>
        <taxon>Bacteria</taxon>
        <taxon>Pseudomonadati</taxon>
        <taxon>Bacteroidota</taxon>
        <taxon>Cytophagia</taxon>
        <taxon>Cytophagales</taxon>
        <taxon>Hymenobacteraceae</taxon>
        <taxon>Rufibacter</taxon>
    </lineage>
</organism>
<sequence length="669" mass="76001">MRELELLLPFLGVFMFALISTYLVGAILTKLYKRKLANEPWLNIFICCIIGATAITVGYSLIKTKGNTVFILAIPLIVYHLVSRKLPDSTAITNAPNTGKLFSGRILFNFLILTLFFIIASYPILKEHVFYNKMLLSLYGDTNFYARVSAFIANTGLENYTLNRSAKGAIPYHYYEMWLNAFFANATSSNIYFTFHFVTIPFLNTLLFAGICALITLLTKREKNYIIVVIAFALVHFTGLYIKYLPEIHPLFLGLRTFLFEVSFSKILPTTIFLTVATILHFQLLNKEAILILFFIPCVSIATAPAIFSVAGLAVLFLILAKTRKQNFSVTISIIVYTLLFLSFFVTNSVIQKELESTTTANIPSITEIAKGLLNIEFLTTFFNVIVGTALSLPFLYILLILAILLMFKQMLAFYRSIPAILVTYLCLNLTGIVIWAATHKMLDSVQLFQIIFLPTTFILVVLTISHFYNLSTVELKERTVTSYLAYAAVLFSLAIPTISKFYKSSINLASNADYPYSLVYLNNIYQQLNSSKQDDGWNGVILNNTADKETIFTKNLNIQWPGATYLPGIHNEVYLTSLTIMDIPRSTEEIENRIEEAYIKNSPFFNFIKKNDLLEQYQKHKHLVQLDYINSKDIDFVIIDASMQGLLPYLKAKKIFKDQKSEQTFVLL</sequence>
<feature type="transmembrane region" description="Helical" evidence="1">
    <location>
        <begin position="68"/>
        <end position="86"/>
    </location>
</feature>
<accession>A0ABW2DL45</accession>
<feature type="transmembrane region" description="Helical" evidence="1">
    <location>
        <begin position="225"/>
        <end position="244"/>
    </location>
</feature>
<feature type="transmembrane region" description="Helical" evidence="1">
    <location>
        <begin position="191"/>
        <end position="218"/>
    </location>
</feature>
<keyword evidence="1" id="KW-0812">Transmembrane</keyword>
<feature type="transmembrane region" description="Helical" evidence="1">
    <location>
        <begin position="41"/>
        <end position="62"/>
    </location>
</feature>
<evidence type="ECO:0000313" key="3">
    <source>
        <dbReference type="Proteomes" id="UP001596405"/>
    </source>
</evidence>
<evidence type="ECO:0000313" key="2">
    <source>
        <dbReference type="EMBL" id="MFC6998582.1"/>
    </source>
</evidence>
<name>A0ABW2DL45_9BACT</name>
<reference evidence="3" key="1">
    <citation type="journal article" date="2019" name="Int. J. Syst. Evol. Microbiol.">
        <title>The Global Catalogue of Microorganisms (GCM) 10K type strain sequencing project: providing services to taxonomists for standard genome sequencing and annotation.</title>
        <authorList>
            <consortium name="The Broad Institute Genomics Platform"/>
            <consortium name="The Broad Institute Genome Sequencing Center for Infectious Disease"/>
            <person name="Wu L."/>
            <person name="Ma J."/>
        </authorList>
    </citation>
    <scope>NUCLEOTIDE SEQUENCE [LARGE SCALE GENOMIC DNA]</scope>
    <source>
        <strain evidence="3">CGMCC 4.7393</strain>
    </source>
</reference>
<proteinExistence type="predicted"/>
<protein>
    <submittedName>
        <fullName evidence="2">Uncharacterized protein</fullName>
    </submittedName>
</protein>
<keyword evidence="3" id="KW-1185">Reference proteome</keyword>